<evidence type="ECO:0000256" key="4">
    <source>
        <dbReference type="SAM" id="MobiDB-lite"/>
    </source>
</evidence>
<keyword evidence="3" id="KW-0560">Oxidoreductase</keyword>
<dbReference type="AlphaFoldDB" id="A0A2U1TH70"/>
<dbReference type="CDD" id="cd13890">
    <property type="entry name" value="CuRO_3_CueO_FtsP"/>
    <property type="match status" value="1"/>
</dbReference>
<dbReference type="Pfam" id="PF07731">
    <property type="entry name" value="Cu-oxidase_2"/>
    <property type="match status" value="1"/>
</dbReference>
<proteinExistence type="inferred from homology"/>
<dbReference type="RefSeq" id="WP_108391266.1">
    <property type="nucleotide sequence ID" value="NZ_CP026949.1"/>
</dbReference>
<dbReference type="KEGG" id="myl:C3E77_08630"/>
<evidence type="ECO:0000313" key="8">
    <source>
        <dbReference type="Proteomes" id="UP000244962"/>
    </source>
</evidence>
<reference evidence="8" key="1">
    <citation type="submission" date="2018-04" db="EMBL/GenBank/DDBJ databases">
        <authorList>
            <person name="Liu S."/>
            <person name="Wang Z."/>
            <person name="Li J."/>
        </authorList>
    </citation>
    <scope>NUCLEOTIDE SEQUENCE [LARGE SCALE GENOMIC DNA]</scope>
    <source>
        <strain evidence="8">622</strain>
    </source>
</reference>
<dbReference type="EMBL" id="QEFB01000001">
    <property type="protein sequence ID" value="PWC08216.1"/>
    <property type="molecule type" value="Genomic_DNA"/>
</dbReference>
<dbReference type="InterPro" id="IPR011707">
    <property type="entry name" value="Cu-oxidase-like_N"/>
</dbReference>
<dbReference type="PANTHER" id="PTHR48267">
    <property type="entry name" value="CUPREDOXIN SUPERFAMILY PROTEIN"/>
    <property type="match status" value="1"/>
</dbReference>
<evidence type="ECO:0000256" key="3">
    <source>
        <dbReference type="ARBA" id="ARBA00023002"/>
    </source>
</evidence>
<comment type="similarity">
    <text evidence="1">Belongs to the multicopper oxidase family.</text>
</comment>
<name>A0A2U1TH70_9MICO</name>
<dbReference type="CDD" id="cd13867">
    <property type="entry name" value="CuRO_2_CueO_FtsP"/>
    <property type="match status" value="1"/>
</dbReference>
<dbReference type="PROSITE" id="PS51257">
    <property type="entry name" value="PROKAR_LIPOPROTEIN"/>
    <property type="match status" value="1"/>
</dbReference>
<dbReference type="InterPro" id="IPR008972">
    <property type="entry name" value="Cupredoxin"/>
</dbReference>
<dbReference type="InterPro" id="IPR045087">
    <property type="entry name" value="Cu-oxidase_fam"/>
</dbReference>
<accession>A0A2U1TH70</accession>
<evidence type="ECO:0000256" key="1">
    <source>
        <dbReference type="ARBA" id="ARBA00010609"/>
    </source>
</evidence>
<keyword evidence="2" id="KW-0479">Metal-binding</keyword>
<dbReference type="Proteomes" id="UP000244962">
    <property type="component" value="Unassembled WGS sequence"/>
</dbReference>
<sequence length="535" mass="57954">MTSRSSASPARPRRGALLSLIIAIPVLLIAGCAALAVFGSAGVFAAAKVNTIGSVSFANALAVPPLAPSRLESDGTRVFELEPQEGSTSFRPGTTTTTRGYNGNHLGPTLVAARGEKVRVDVTNRLDDRTTVHWHGMHLPPAMDGGPHQPIEPDATWSPEWVIDQPAATLWYHPHPHGETDNQVTAGLAGLFYLRDDAEAALALPRTYGVDDVPVIVQDTPIDDDGEIRNEDRGFVGALGRDLIVNGTPGPYLDVETTSVRLRLLNASTARTYNFGFDDRRDFAQIGSDGGLLAEPNRTSAVRLSPGERAEIVVDIVPGERVALRSTEPDLGMLPVLAGQNGGADRFDVLELRAAATLRPSAAVPDALVPVDRIQASDAVTTRTFRLDGFTINGQSMDMDRIDEVVTVGSTEEWVVTNGMTMPHNFHVHDVQFQVASVDGKEPGPELAGWKDTIYLAPQVEYRLLLRFEDYADSDVPYMYHCHLLWHEDNGMMGQFLVVEPGEQRDLPGAPTSPKHDQHPDGYGPRQTEGTGHDH</sequence>
<dbReference type="Pfam" id="PF07732">
    <property type="entry name" value="Cu-oxidase_3"/>
    <property type="match status" value="1"/>
</dbReference>
<dbReference type="GO" id="GO:0016491">
    <property type="term" value="F:oxidoreductase activity"/>
    <property type="evidence" value="ECO:0007669"/>
    <property type="project" value="UniProtKB-KW"/>
</dbReference>
<gene>
    <name evidence="7" type="ORF">DF223_02390</name>
</gene>
<dbReference type="GO" id="GO:0005507">
    <property type="term" value="F:copper ion binding"/>
    <property type="evidence" value="ECO:0007669"/>
    <property type="project" value="InterPro"/>
</dbReference>
<dbReference type="OrthoDB" id="345021at2"/>
<evidence type="ECO:0000313" key="7">
    <source>
        <dbReference type="EMBL" id="PWC08216.1"/>
    </source>
</evidence>
<feature type="domain" description="Plastocyanin-like" evidence="6">
    <location>
        <begin position="86"/>
        <end position="197"/>
    </location>
</feature>
<dbReference type="Gene3D" id="2.60.40.420">
    <property type="entry name" value="Cupredoxins - blue copper proteins"/>
    <property type="match status" value="3"/>
</dbReference>
<evidence type="ECO:0000259" key="6">
    <source>
        <dbReference type="Pfam" id="PF07732"/>
    </source>
</evidence>
<evidence type="ECO:0000256" key="2">
    <source>
        <dbReference type="ARBA" id="ARBA00022723"/>
    </source>
</evidence>
<dbReference type="InterPro" id="IPR002355">
    <property type="entry name" value="Cu_oxidase_Cu_BS"/>
</dbReference>
<comment type="caution">
    <text evidence="7">The sequence shown here is derived from an EMBL/GenBank/DDBJ whole genome shotgun (WGS) entry which is preliminary data.</text>
</comment>
<dbReference type="PANTHER" id="PTHR48267:SF1">
    <property type="entry name" value="BILIRUBIN OXIDASE"/>
    <property type="match status" value="1"/>
</dbReference>
<dbReference type="InterPro" id="IPR011706">
    <property type="entry name" value="Cu-oxidase_C"/>
</dbReference>
<evidence type="ECO:0000259" key="5">
    <source>
        <dbReference type="Pfam" id="PF07731"/>
    </source>
</evidence>
<dbReference type="PROSITE" id="PS00080">
    <property type="entry name" value="MULTICOPPER_OXIDASE2"/>
    <property type="match status" value="1"/>
</dbReference>
<feature type="region of interest" description="Disordered" evidence="4">
    <location>
        <begin position="84"/>
        <end position="106"/>
    </location>
</feature>
<feature type="domain" description="Plastocyanin-like" evidence="5">
    <location>
        <begin position="380"/>
        <end position="499"/>
    </location>
</feature>
<dbReference type="CDD" id="cd04232">
    <property type="entry name" value="CuRO_1_CueO_FtsP"/>
    <property type="match status" value="1"/>
</dbReference>
<dbReference type="SUPFAM" id="SSF49503">
    <property type="entry name" value="Cupredoxins"/>
    <property type="match status" value="3"/>
</dbReference>
<protein>
    <submittedName>
        <fullName evidence="7">Copper oxidase</fullName>
    </submittedName>
</protein>
<organism evidence="7 8">
    <name type="scientific">Mycetocola zhujimingii</name>
    <dbReference type="NCBI Taxonomy" id="2079792"/>
    <lineage>
        <taxon>Bacteria</taxon>
        <taxon>Bacillati</taxon>
        <taxon>Actinomycetota</taxon>
        <taxon>Actinomycetes</taxon>
        <taxon>Micrococcales</taxon>
        <taxon>Microbacteriaceae</taxon>
        <taxon>Mycetocola</taxon>
    </lineage>
</organism>
<keyword evidence="8" id="KW-1185">Reference proteome</keyword>
<feature type="region of interest" description="Disordered" evidence="4">
    <location>
        <begin position="503"/>
        <end position="535"/>
    </location>
</feature>